<accession>A0A9Q0MZU6</accession>
<evidence type="ECO:0000313" key="2">
    <source>
        <dbReference type="EMBL" id="KAJ6641003.1"/>
    </source>
</evidence>
<dbReference type="AlphaFoldDB" id="A0A9Q0MZU6"/>
<keyword evidence="3" id="KW-1185">Reference proteome</keyword>
<feature type="transmembrane region" description="Helical" evidence="1">
    <location>
        <begin position="106"/>
        <end position="128"/>
    </location>
</feature>
<evidence type="ECO:0000256" key="1">
    <source>
        <dbReference type="SAM" id="Phobius"/>
    </source>
</evidence>
<evidence type="ECO:0000313" key="3">
    <source>
        <dbReference type="Proteomes" id="UP001151699"/>
    </source>
</evidence>
<dbReference type="EMBL" id="WJQU01000002">
    <property type="protein sequence ID" value="KAJ6641003.1"/>
    <property type="molecule type" value="Genomic_DNA"/>
</dbReference>
<keyword evidence="1" id="KW-1133">Transmembrane helix</keyword>
<organism evidence="2 3">
    <name type="scientific">Pseudolycoriella hygida</name>
    <dbReference type="NCBI Taxonomy" id="35572"/>
    <lineage>
        <taxon>Eukaryota</taxon>
        <taxon>Metazoa</taxon>
        <taxon>Ecdysozoa</taxon>
        <taxon>Arthropoda</taxon>
        <taxon>Hexapoda</taxon>
        <taxon>Insecta</taxon>
        <taxon>Pterygota</taxon>
        <taxon>Neoptera</taxon>
        <taxon>Endopterygota</taxon>
        <taxon>Diptera</taxon>
        <taxon>Nematocera</taxon>
        <taxon>Sciaroidea</taxon>
        <taxon>Sciaridae</taxon>
        <taxon>Pseudolycoriella</taxon>
    </lineage>
</organism>
<keyword evidence="1" id="KW-0812">Transmembrane</keyword>
<protein>
    <submittedName>
        <fullName evidence="2">Uncharacterized protein</fullName>
    </submittedName>
</protein>
<keyword evidence="1" id="KW-0472">Membrane</keyword>
<sequence>MDRIWFERGNFIQHTSGSHLTERDLIDKCTRNGLLLGSYIALHHYRIPYFSAVGRVSNSLTLFLSFRHGQHIIHSKQLQDSCKPYFVFKLAVPITKREYAKAVLRSSYISTSYVIIAVMTGLVGMYYLRDPCLVVTIIPPKASAIEPLQSATNPSFTIKAREVTGIDDGHVKFRLSWILWKFFLQHQLIVSSLIINVQQFNFDIKSLHQFGVEFIFLKSITSITSNTASKVLLSASAVPLIIEMMSPVTPNKCANAPPSLMD</sequence>
<reference evidence="2" key="1">
    <citation type="submission" date="2022-07" db="EMBL/GenBank/DDBJ databases">
        <authorList>
            <person name="Trinca V."/>
            <person name="Uliana J.V.C."/>
            <person name="Torres T.T."/>
            <person name="Ward R.J."/>
            <person name="Monesi N."/>
        </authorList>
    </citation>
    <scope>NUCLEOTIDE SEQUENCE</scope>
    <source>
        <strain evidence="2">HSMRA1968</strain>
        <tissue evidence="2">Whole embryos</tissue>
    </source>
</reference>
<name>A0A9Q0MZU6_9DIPT</name>
<gene>
    <name evidence="2" type="ORF">Bhyg_05936</name>
</gene>
<comment type="caution">
    <text evidence="2">The sequence shown here is derived from an EMBL/GenBank/DDBJ whole genome shotgun (WGS) entry which is preliminary data.</text>
</comment>
<proteinExistence type="predicted"/>
<dbReference type="Proteomes" id="UP001151699">
    <property type="component" value="Chromosome B"/>
</dbReference>